<accession>A0A1Q9DLQ7</accession>
<dbReference type="OrthoDB" id="57698at2759"/>
<dbReference type="PANTHER" id="PTHR10745:SF0">
    <property type="entry name" value="GLYCINE--TRNA LIGASE"/>
    <property type="match status" value="1"/>
</dbReference>
<keyword evidence="4" id="KW-1185">Reference proteome</keyword>
<dbReference type="GO" id="GO:0004820">
    <property type="term" value="F:glycine-tRNA ligase activity"/>
    <property type="evidence" value="ECO:0007669"/>
    <property type="project" value="TreeGrafter"/>
</dbReference>
<protein>
    <submittedName>
        <fullName evidence="3">Glycine--tRNA ligase 1, mitochondrial</fullName>
    </submittedName>
</protein>
<dbReference type="GO" id="GO:0005737">
    <property type="term" value="C:cytoplasm"/>
    <property type="evidence" value="ECO:0007669"/>
    <property type="project" value="TreeGrafter"/>
</dbReference>
<evidence type="ECO:0000313" key="3">
    <source>
        <dbReference type="EMBL" id="OLP96083.1"/>
    </source>
</evidence>
<dbReference type="Proteomes" id="UP000186817">
    <property type="component" value="Unassembled WGS sequence"/>
</dbReference>
<name>A0A1Q9DLQ7_SYMMI</name>
<evidence type="ECO:0000313" key="4">
    <source>
        <dbReference type="Proteomes" id="UP000186817"/>
    </source>
</evidence>
<feature type="compositionally biased region" description="Polar residues" evidence="2">
    <location>
        <begin position="100"/>
        <end position="111"/>
    </location>
</feature>
<dbReference type="Gene3D" id="3.30.930.10">
    <property type="entry name" value="Bira Bifunctional Protein, Domain 2"/>
    <property type="match status" value="1"/>
</dbReference>
<dbReference type="GO" id="GO:0006426">
    <property type="term" value="P:glycyl-tRNA aminoacylation"/>
    <property type="evidence" value="ECO:0007669"/>
    <property type="project" value="TreeGrafter"/>
</dbReference>
<gene>
    <name evidence="3" type="primary">GRS1</name>
    <name evidence="3" type="ORF">AK812_SmicGene21753</name>
</gene>
<comment type="caution">
    <text evidence="3">The sequence shown here is derived from an EMBL/GenBank/DDBJ whole genome shotgun (WGS) entry which is preliminary data.</text>
</comment>
<evidence type="ECO:0000256" key="1">
    <source>
        <dbReference type="SAM" id="Coils"/>
    </source>
</evidence>
<proteinExistence type="predicted"/>
<dbReference type="EMBL" id="LSRX01000481">
    <property type="protein sequence ID" value="OLP96083.1"/>
    <property type="molecule type" value="Genomic_DNA"/>
</dbReference>
<keyword evidence="1" id="KW-0175">Coiled coil</keyword>
<evidence type="ECO:0000256" key="2">
    <source>
        <dbReference type="SAM" id="MobiDB-lite"/>
    </source>
</evidence>
<reference evidence="3 4" key="1">
    <citation type="submission" date="2016-02" db="EMBL/GenBank/DDBJ databases">
        <title>Genome analysis of coral dinoflagellate symbionts highlights evolutionary adaptations to a symbiotic lifestyle.</title>
        <authorList>
            <person name="Aranda M."/>
            <person name="Li Y."/>
            <person name="Liew Y.J."/>
            <person name="Baumgarten S."/>
            <person name="Simakov O."/>
            <person name="Wilson M."/>
            <person name="Piel J."/>
            <person name="Ashoor H."/>
            <person name="Bougouffa S."/>
            <person name="Bajic V.B."/>
            <person name="Ryu T."/>
            <person name="Ravasi T."/>
            <person name="Bayer T."/>
            <person name="Micklem G."/>
            <person name="Kim H."/>
            <person name="Bhak J."/>
            <person name="Lajeunesse T.C."/>
            <person name="Voolstra C.R."/>
        </authorList>
    </citation>
    <scope>NUCLEOTIDE SEQUENCE [LARGE SCALE GENOMIC DNA]</scope>
    <source>
        <strain evidence="3 4">CCMP2467</strain>
    </source>
</reference>
<organism evidence="3 4">
    <name type="scientific">Symbiodinium microadriaticum</name>
    <name type="common">Dinoflagellate</name>
    <name type="synonym">Zooxanthella microadriatica</name>
    <dbReference type="NCBI Taxonomy" id="2951"/>
    <lineage>
        <taxon>Eukaryota</taxon>
        <taxon>Sar</taxon>
        <taxon>Alveolata</taxon>
        <taxon>Dinophyceae</taxon>
        <taxon>Suessiales</taxon>
        <taxon>Symbiodiniaceae</taxon>
        <taxon>Symbiodinium</taxon>
    </lineage>
</organism>
<dbReference type="InterPro" id="IPR027031">
    <property type="entry name" value="Gly-tRNA_synthase/POLG2"/>
</dbReference>
<dbReference type="AlphaFoldDB" id="A0A1Q9DLQ7"/>
<sequence>MPARSTAGRWQHPGLEMHLESILMLSKSIGIGMLVLSSVIVSRVPKLLGHLARHAKGSLKMGDDFIATSIKYYILHAKSRSSKTSAVAAVAVQKSSGSVNGTASKPSSGTSPDKGAVSSDGADRFAVNQKEVLELCKRRFFYRPGSDIYGGVAGFFTYGPPGCAVKNNLIHAAGETLAQSARSVQSCSVLTRLPAMAFRALFVFLSIAGAFGEDVASALASDDVCEGQDCSLELHQLRGMKVNYLEALEDASEEVEEEAVQVEQEEEAEAEVEGGGCTGAADMKTWKRGGITNDKSPACTHCVKSACRPKMKACSGLAVGGH</sequence>
<dbReference type="PANTHER" id="PTHR10745">
    <property type="entry name" value="GLYCYL-TRNA SYNTHETASE/DNA POLYMERASE SUBUNIT GAMMA-2"/>
    <property type="match status" value="1"/>
</dbReference>
<dbReference type="SUPFAM" id="SSF55681">
    <property type="entry name" value="Class II aaRS and biotin synthetases"/>
    <property type="match status" value="1"/>
</dbReference>
<dbReference type="InterPro" id="IPR045864">
    <property type="entry name" value="aa-tRNA-synth_II/BPL/LPL"/>
</dbReference>
<feature type="region of interest" description="Disordered" evidence="2">
    <location>
        <begin position="97"/>
        <end position="120"/>
    </location>
</feature>
<feature type="coiled-coil region" evidence="1">
    <location>
        <begin position="234"/>
        <end position="272"/>
    </location>
</feature>
<keyword evidence="3" id="KW-0436">Ligase</keyword>